<gene>
    <name evidence="4" type="ORF">DU484_01545</name>
</gene>
<dbReference type="GeneID" id="37285621"/>
<protein>
    <recommendedName>
        <fullName evidence="3">DUF8125 domain-containing protein</fullName>
    </recommendedName>
</protein>
<keyword evidence="2" id="KW-1133">Transmembrane helix</keyword>
<feature type="compositionally biased region" description="Acidic residues" evidence="1">
    <location>
        <begin position="255"/>
        <end position="269"/>
    </location>
</feature>
<dbReference type="AlphaFoldDB" id="A0A345E8W9"/>
<evidence type="ECO:0000313" key="4">
    <source>
        <dbReference type="EMBL" id="AXG08641.1"/>
    </source>
</evidence>
<feature type="region of interest" description="Disordered" evidence="1">
    <location>
        <begin position="253"/>
        <end position="281"/>
    </location>
</feature>
<proteinExistence type="predicted"/>
<evidence type="ECO:0000256" key="1">
    <source>
        <dbReference type="SAM" id="MobiDB-lite"/>
    </source>
</evidence>
<evidence type="ECO:0000313" key="5">
    <source>
        <dbReference type="Proteomes" id="UP000252985"/>
    </source>
</evidence>
<dbReference type="Pfam" id="PF26446">
    <property type="entry name" value="DUF8125"/>
    <property type="match status" value="1"/>
</dbReference>
<dbReference type="Pfam" id="PF26447">
    <property type="entry name" value="DUF8126"/>
    <property type="match status" value="1"/>
</dbReference>
<dbReference type="Proteomes" id="UP000252985">
    <property type="component" value="Chromosome"/>
</dbReference>
<organism evidence="4 5">
    <name type="scientific">Haloplanus rubicundus</name>
    <dbReference type="NCBI Taxonomy" id="1547898"/>
    <lineage>
        <taxon>Archaea</taxon>
        <taxon>Methanobacteriati</taxon>
        <taxon>Methanobacteriota</taxon>
        <taxon>Stenosarchaea group</taxon>
        <taxon>Halobacteria</taxon>
        <taxon>Halobacteriales</taxon>
        <taxon>Haloferacaceae</taxon>
        <taxon>Haloplanus</taxon>
    </lineage>
</organism>
<feature type="transmembrane region" description="Helical" evidence="2">
    <location>
        <begin position="41"/>
        <end position="63"/>
    </location>
</feature>
<sequence>MSADDQDVPLDEYETDDALNRRETVDDSGTRVPRDSTLFRVFTWFVVVSPILLAGVAGSVVIAAEILDFTIPRPVHVVGIAFAIAAPTAGRWVGGKAKDWLWDPNWIYVVDLDARYQKGAIFRWPSQQFRELEVTEGKLDWLSPNLACAREVDLNEQTLKGTWRGTFSDRDLLRALSVVHECRESLEEDAKRGFAIEVQAFGIVRRATRNVVRQIVSNFESWTLPDEGDSLSDEIETAIEQYGLEDRIRQVREENPDEDELNIGFDDLDGFQNGPEASADD</sequence>
<feature type="domain" description="DUF8125" evidence="3">
    <location>
        <begin position="171"/>
        <end position="247"/>
    </location>
</feature>
<name>A0A345E8W9_9EURY</name>
<dbReference type="RefSeq" id="WP_114604917.1">
    <property type="nucleotide sequence ID" value="NZ_CP031148.1"/>
</dbReference>
<dbReference type="EMBL" id="CP031148">
    <property type="protein sequence ID" value="AXG08641.1"/>
    <property type="molecule type" value="Genomic_DNA"/>
</dbReference>
<dbReference type="InterPro" id="IPR058438">
    <property type="entry name" value="DUF8125"/>
</dbReference>
<evidence type="ECO:0000259" key="3">
    <source>
        <dbReference type="Pfam" id="PF26447"/>
    </source>
</evidence>
<accession>A0A345E8W9</accession>
<keyword evidence="2" id="KW-0472">Membrane</keyword>
<dbReference type="KEGG" id="haq:DU484_01545"/>
<evidence type="ECO:0000256" key="2">
    <source>
        <dbReference type="SAM" id="Phobius"/>
    </source>
</evidence>
<dbReference type="InterPro" id="IPR058439">
    <property type="entry name" value="DUF8126"/>
</dbReference>
<keyword evidence="2" id="KW-0812">Transmembrane</keyword>
<reference evidence="4 5" key="1">
    <citation type="submission" date="2018-07" db="EMBL/GenBank/DDBJ databases">
        <title>Genome sequences of Haloplanus sp. CBA1112.</title>
        <authorList>
            <person name="Kim Y.B."/>
            <person name="Roh S.W."/>
        </authorList>
    </citation>
    <scope>NUCLEOTIDE SEQUENCE [LARGE SCALE GENOMIC DNA]</scope>
    <source>
        <strain evidence="4 5">CBA1112</strain>
    </source>
</reference>